<dbReference type="AlphaFoldDB" id="A0A7G9L0G5"/>
<dbReference type="EMBL" id="CP060697">
    <property type="protein sequence ID" value="QNM82114.1"/>
    <property type="molecule type" value="Genomic_DNA"/>
</dbReference>
<reference evidence="2 3" key="1">
    <citation type="submission" date="2020-08" db="EMBL/GenBank/DDBJ databases">
        <title>Sphingomonas sp. sand1-3 16S ribosomal RNA gene Genome sequencing and assembly.</title>
        <authorList>
            <person name="Kang M."/>
        </authorList>
    </citation>
    <scope>NUCLEOTIDE SEQUENCE [LARGE SCALE GENOMIC DNA]</scope>
    <source>
        <strain evidence="3">sand1-3</strain>
    </source>
</reference>
<dbReference type="SUPFAM" id="SSF49354">
    <property type="entry name" value="PapD-like"/>
    <property type="match status" value="1"/>
</dbReference>
<evidence type="ECO:0000313" key="3">
    <source>
        <dbReference type="Proteomes" id="UP000515861"/>
    </source>
</evidence>
<proteinExistence type="predicted"/>
<protein>
    <submittedName>
        <fullName evidence="2">Molecular chaperone</fullName>
    </submittedName>
</protein>
<gene>
    <name evidence="2" type="ORF">H8M03_08740</name>
</gene>
<keyword evidence="1" id="KW-0732">Signal</keyword>
<evidence type="ECO:0000313" key="2">
    <source>
        <dbReference type="EMBL" id="QNM82114.1"/>
    </source>
</evidence>
<feature type="chain" id="PRO_5028971751" evidence="1">
    <location>
        <begin position="28"/>
        <end position="275"/>
    </location>
</feature>
<dbReference type="KEGG" id="ssau:H8M03_08740"/>
<name>A0A7G9L0G5_9SPHN</name>
<organism evidence="2 3">
    <name type="scientific">Sphingomonas sabuli</name>
    <dbReference type="NCBI Taxonomy" id="2764186"/>
    <lineage>
        <taxon>Bacteria</taxon>
        <taxon>Pseudomonadati</taxon>
        <taxon>Pseudomonadota</taxon>
        <taxon>Alphaproteobacteria</taxon>
        <taxon>Sphingomonadales</taxon>
        <taxon>Sphingomonadaceae</taxon>
        <taxon>Sphingomonas</taxon>
    </lineage>
</organism>
<accession>A0A7G9L0G5</accession>
<dbReference type="Proteomes" id="UP000515861">
    <property type="component" value="Chromosome"/>
</dbReference>
<dbReference type="InterPro" id="IPR013783">
    <property type="entry name" value="Ig-like_fold"/>
</dbReference>
<keyword evidence="3" id="KW-1185">Reference proteome</keyword>
<sequence length="275" mass="29335">MNFLTKSFAAAVLAAAPMLLPAAPADAGVGDLLVAPTRLVLNGGRSAEVILNNIGDEPATYRVSAEFRRMTPEGLLEEVTVPGAAEKAAEEMIVYSPRRVTLAPREPQSIRIAARPPKGLPDGEYRIHLLFRAIPPATPVAAPTGEPPKGLSFKLTPVYGVTIPVIVRLGNLDVKAAISDVHVDQHDGKPAVALQLHRTGTRSTFGEVRVVKAGVKEPLASGRAIAVYTELNERQVRIPVNEDYKGALSGPVTVQYLETYDDGAKVIAETQATLR</sequence>
<feature type="signal peptide" evidence="1">
    <location>
        <begin position="1"/>
        <end position="27"/>
    </location>
</feature>
<dbReference type="RefSeq" id="WP_187479069.1">
    <property type="nucleotide sequence ID" value="NZ_CP060697.1"/>
</dbReference>
<dbReference type="InterPro" id="IPR008962">
    <property type="entry name" value="PapD-like_sf"/>
</dbReference>
<dbReference type="Gene3D" id="2.60.40.10">
    <property type="entry name" value="Immunoglobulins"/>
    <property type="match status" value="1"/>
</dbReference>
<evidence type="ECO:0000256" key="1">
    <source>
        <dbReference type="SAM" id="SignalP"/>
    </source>
</evidence>